<sequence>MATKLRFVRKKQRLKAEDAEAEEAEDEGKSKTPLSSHVAGRRSVKRKEEKKGEGEGDRERRSKAGEPSQQAPSPYHNLMQLKWRRSSRDDGPDHAGRRNGQHSPYTFMQTTPGRGTGYWGLGGP</sequence>
<feature type="compositionally biased region" description="Gly residues" evidence="1">
    <location>
        <begin position="114"/>
        <end position="124"/>
    </location>
</feature>
<dbReference type="HOGENOM" id="CLU_2003366_0_0_1"/>
<evidence type="ECO:0000313" key="3">
    <source>
        <dbReference type="Proteomes" id="UP000002669"/>
    </source>
</evidence>
<dbReference type="EMBL" id="DS989826">
    <property type="protein sequence ID" value="EFR03074.1"/>
    <property type="molecule type" value="Genomic_DNA"/>
</dbReference>
<feature type="compositionally biased region" description="Basic residues" evidence="1">
    <location>
        <begin position="1"/>
        <end position="13"/>
    </location>
</feature>
<evidence type="ECO:0000256" key="1">
    <source>
        <dbReference type="SAM" id="MobiDB-lite"/>
    </source>
</evidence>
<organism evidence="3">
    <name type="scientific">Arthroderma gypseum (strain ATCC MYA-4604 / CBS 118893)</name>
    <name type="common">Microsporum gypseum</name>
    <dbReference type="NCBI Taxonomy" id="535722"/>
    <lineage>
        <taxon>Eukaryota</taxon>
        <taxon>Fungi</taxon>
        <taxon>Dikarya</taxon>
        <taxon>Ascomycota</taxon>
        <taxon>Pezizomycotina</taxon>
        <taxon>Eurotiomycetes</taxon>
        <taxon>Eurotiomycetidae</taxon>
        <taxon>Onygenales</taxon>
        <taxon>Arthrodermataceae</taxon>
        <taxon>Nannizzia</taxon>
    </lineage>
</organism>
<reference evidence="3" key="1">
    <citation type="journal article" date="2012" name="MBio">
        <title>Comparative genome analysis of Trichophyton rubrum and related dermatophytes reveals candidate genes involved in infection.</title>
        <authorList>
            <person name="Martinez D.A."/>
            <person name="Oliver B.G."/>
            <person name="Graeser Y."/>
            <person name="Goldberg J.M."/>
            <person name="Li W."/>
            <person name="Martinez-Rossi N.M."/>
            <person name="Monod M."/>
            <person name="Shelest E."/>
            <person name="Barton R.C."/>
            <person name="Birch E."/>
            <person name="Brakhage A.A."/>
            <person name="Chen Z."/>
            <person name="Gurr S.J."/>
            <person name="Heiman D."/>
            <person name="Heitman J."/>
            <person name="Kosti I."/>
            <person name="Rossi A."/>
            <person name="Saif S."/>
            <person name="Samalova M."/>
            <person name="Saunders C.W."/>
            <person name="Shea T."/>
            <person name="Summerbell R.C."/>
            <person name="Xu J."/>
            <person name="Young S."/>
            <person name="Zeng Q."/>
            <person name="Birren B.W."/>
            <person name="Cuomo C.A."/>
            <person name="White T.C."/>
        </authorList>
    </citation>
    <scope>NUCLEOTIDE SEQUENCE [LARGE SCALE GENOMIC DNA]</scope>
    <source>
        <strain evidence="3">ATCC MYA-4604 / CBS 118893</strain>
    </source>
</reference>
<feature type="compositionally biased region" description="Basic and acidic residues" evidence="1">
    <location>
        <begin position="46"/>
        <end position="64"/>
    </location>
</feature>
<accession>E4V0D7</accession>
<protein>
    <submittedName>
        <fullName evidence="2">Uncharacterized protein</fullName>
    </submittedName>
</protein>
<gene>
    <name evidence="2" type="ORF">MGYG_06071</name>
</gene>
<name>E4V0D7_ARTGP</name>
<dbReference type="Proteomes" id="UP000002669">
    <property type="component" value="Unassembled WGS sequence"/>
</dbReference>
<dbReference type="VEuPathDB" id="FungiDB:MGYG_06071"/>
<feature type="compositionally biased region" description="Basic and acidic residues" evidence="1">
    <location>
        <begin position="86"/>
        <end position="96"/>
    </location>
</feature>
<evidence type="ECO:0000313" key="2">
    <source>
        <dbReference type="EMBL" id="EFR03074.1"/>
    </source>
</evidence>
<dbReference type="AlphaFoldDB" id="E4V0D7"/>
<feature type="region of interest" description="Disordered" evidence="1">
    <location>
        <begin position="1"/>
        <end position="124"/>
    </location>
</feature>
<dbReference type="RefSeq" id="XP_003171528.1">
    <property type="nucleotide sequence ID" value="XM_003171480.1"/>
</dbReference>
<proteinExistence type="predicted"/>
<dbReference type="InParanoid" id="E4V0D7"/>
<keyword evidence="3" id="KW-1185">Reference proteome</keyword>
<dbReference type="GeneID" id="10026780"/>
<feature type="compositionally biased region" description="Polar residues" evidence="1">
    <location>
        <begin position="101"/>
        <end position="113"/>
    </location>
</feature>